<keyword evidence="2" id="KW-0808">Transferase</keyword>
<dbReference type="Proteomes" id="UP001565927">
    <property type="component" value="Unassembled WGS sequence"/>
</dbReference>
<evidence type="ECO:0000313" key="2">
    <source>
        <dbReference type="EMBL" id="MEZ0166396.1"/>
    </source>
</evidence>
<dbReference type="InterPro" id="IPR029044">
    <property type="entry name" value="Nucleotide-diphossugar_trans"/>
</dbReference>
<dbReference type="EC" id="2.4.-.-" evidence="2"/>
<proteinExistence type="predicted"/>
<comment type="caution">
    <text evidence="2">The sequence shown here is derived from an EMBL/GenBank/DDBJ whole genome shotgun (WGS) entry which is preliminary data.</text>
</comment>
<dbReference type="EMBL" id="JBGFTU010000021">
    <property type="protein sequence ID" value="MEZ0166396.1"/>
    <property type="molecule type" value="Genomic_DNA"/>
</dbReference>
<reference evidence="2 3" key="1">
    <citation type="submission" date="2024-07" db="EMBL/GenBank/DDBJ databases">
        <authorList>
            <person name="Thanompreechachai J."/>
            <person name="Duangmal K."/>
        </authorList>
    </citation>
    <scope>NUCLEOTIDE SEQUENCE [LARGE SCALE GENOMIC DNA]</scope>
    <source>
        <strain evidence="2 3">LSe6-4</strain>
    </source>
</reference>
<gene>
    <name evidence="2" type="ORF">AB2L27_16665</name>
</gene>
<accession>A0ABV4H498</accession>
<dbReference type="RefSeq" id="WP_370442615.1">
    <property type="nucleotide sequence ID" value="NZ_JBGFTU010000021.1"/>
</dbReference>
<dbReference type="PANTHER" id="PTHR43179:SF7">
    <property type="entry name" value="RHAMNOSYLTRANSFERASE WBBL"/>
    <property type="match status" value="1"/>
</dbReference>
<dbReference type="Gene3D" id="3.90.550.10">
    <property type="entry name" value="Spore Coat Polysaccharide Biosynthesis Protein SpsA, Chain A"/>
    <property type="match status" value="1"/>
</dbReference>
<protein>
    <submittedName>
        <fullName evidence="2">Glycosyltransferase family 2 protein</fullName>
        <ecNumber evidence="2">2.4.-.-</ecNumber>
    </submittedName>
</protein>
<keyword evidence="2" id="KW-0328">Glycosyltransferase</keyword>
<dbReference type="PANTHER" id="PTHR43179">
    <property type="entry name" value="RHAMNOSYLTRANSFERASE WBBL"/>
    <property type="match status" value="1"/>
</dbReference>
<name>A0ABV4H498_9ACTN</name>
<dbReference type="GO" id="GO:0016757">
    <property type="term" value="F:glycosyltransferase activity"/>
    <property type="evidence" value="ECO:0007669"/>
    <property type="project" value="UniProtKB-KW"/>
</dbReference>
<evidence type="ECO:0000259" key="1">
    <source>
        <dbReference type="Pfam" id="PF00535"/>
    </source>
</evidence>
<keyword evidence="3" id="KW-1185">Reference proteome</keyword>
<dbReference type="SUPFAM" id="SSF53448">
    <property type="entry name" value="Nucleotide-diphospho-sugar transferases"/>
    <property type="match status" value="1"/>
</dbReference>
<evidence type="ECO:0000313" key="3">
    <source>
        <dbReference type="Proteomes" id="UP001565927"/>
    </source>
</evidence>
<dbReference type="InterPro" id="IPR001173">
    <property type="entry name" value="Glyco_trans_2-like"/>
</dbReference>
<feature type="domain" description="Glycosyltransferase 2-like" evidence="1">
    <location>
        <begin position="51"/>
        <end position="138"/>
    </location>
</feature>
<sequence length="337" mass="35280">MSDAVGAAVGAAGRAAGGRAAPGDAQGAGRGGLEHDVELVLVSYRSAHQIRALLAGLPQDLPVVVVDNASDVDGLSQLPAERPATRYVDSGGGKGFAKAANMGARTSTHEYVVFGNPDSRPTLEHLATLVADVAADPGLAASAATMAGVDGHVELGVGGWEPTAARAVVHSAGLHKVFPRAGLYAKPAPGEALDVDWTTGACMAVRRSTFVRLGCFDEDFYVYNEDMMFGRTARQAGLRERLRTDVIVPHAAGGSGAPNLEMLRLRGAAMRRYLARHHSSATVHGISSVLALGYAVRTLQCTALRRRDRAAQHWAYVKGVTTGRASVAGRVVMDRIK</sequence>
<dbReference type="Pfam" id="PF00535">
    <property type="entry name" value="Glycos_transf_2"/>
    <property type="match status" value="1"/>
</dbReference>
<organism evidence="2 3">
    <name type="scientific">Kineococcus halophytocola</name>
    <dbReference type="NCBI Taxonomy" id="3234027"/>
    <lineage>
        <taxon>Bacteria</taxon>
        <taxon>Bacillati</taxon>
        <taxon>Actinomycetota</taxon>
        <taxon>Actinomycetes</taxon>
        <taxon>Kineosporiales</taxon>
        <taxon>Kineosporiaceae</taxon>
        <taxon>Kineococcus</taxon>
    </lineage>
</organism>